<evidence type="ECO:0000256" key="1">
    <source>
        <dbReference type="SAM" id="MobiDB-lite"/>
    </source>
</evidence>
<organism evidence="3 4">
    <name type="scientific">Agathobacter rectalis</name>
    <dbReference type="NCBI Taxonomy" id="39491"/>
    <lineage>
        <taxon>Bacteria</taxon>
        <taxon>Bacillati</taxon>
        <taxon>Bacillota</taxon>
        <taxon>Clostridia</taxon>
        <taxon>Lachnospirales</taxon>
        <taxon>Lachnospiraceae</taxon>
        <taxon>Agathobacter</taxon>
    </lineage>
</organism>
<dbReference type="RefSeq" id="WP_117552650.1">
    <property type="nucleotide sequence ID" value="NZ_QSTI01000019.1"/>
</dbReference>
<gene>
    <name evidence="3" type="ORF">DXC13_11485</name>
</gene>
<feature type="compositionally biased region" description="Basic and acidic residues" evidence="1">
    <location>
        <begin position="79"/>
        <end position="98"/>
    </location>
</feature>
<feature type="region of interest" description="Disordered" evidence="1">
    <location>
        <begin position="248"/>
        <end position="306"/>
    </location>
</feature>
<reference evidence="3 4" key="1">
    <citation type="submission" date="2018-08" db="EMBL/GenBank/DDBJ databases">
        <title>A genome reference for cultivated species of the human gut microbiota.</title>
        <authorList>
            <person name="Zou Y."/>
            <person name="Xue W."/>
            <person name="Luo G."/>
        </authorList>
    </citation>
    <scope>NUCLEOTIDE SEQUENCE [LARGE SCALE GENOMIC DNA]</scope>
    <source>
        <strain evidence="3 4">OM08-12AT</strain>
    </source>
</reference>
<dbReference type="EMBL" id="QSTI01000019">
    <property type="protein sequence ID" value="RGM47015.1"/>
    <property type="molecule type" value="Genomic_DNA"/>
</dbReference>
<feature type="domain" description="DUF4316" evidence="2">
    <location>
        <begin position="226"/>
        <end position="286"/>
    </location>
</feature>
<evidence type="ECO:0000313" key="4">
    <source>
        <dbReference type="Proteomes" id="UP000260717"/>
    </source>
</evidence>
<accession>A0A3E4WXM3</accession>
<dbReference type="AlphaFoldDB" id="A0A3E4WXM3"/>
<feature type="compositionally biased region" description="Basic and acidic residues" evidence="1">
    <location>
        <begin position="271"/>
        <end position="295"/>
    </location>
</feature>
<dbReference type="InterPro" id="IPR025465">
    <property type="entry name" value="DUF4316"/>
</dbReference>
<dbReference type="Proteomes" id="UP000260717">
    <property type="component" value="Unassembled WGS sequence"/>
</dbReference>
<feature type="region of interest" description="Disordered" evidence="1">
    <location>
        <begin position="62"/>
        <end position="108"/>
    </location>
</feature>
<protein>
    <submittedName>
        <fullName evidence="3">DUF4316 domain-containing protein</fullName>
    </submittedName>
</protein>
<sequence length="306" mass="35077">MERKRTYGVWAVRSSTSIFGPAQSWCKENGKPLEFDTKAAAENYAKEANEHTTANVRYYVKEKEPEPGAVRKGTSQSELDARSHEEVIPRNDAAEKQNEIPGRQIPSQTDPLVEIRSAVHSNYAGMVAMLGADNRVYLGREERCHYQNMQPSYYDNQDGSLCFVCDQPDMYYFLYGEGWAHTQAEMLERGLTLRQYEEFARLQNGVLAQFTTQREILFAGQPFQAPESYLRNAELYEEGQTGNYNMLDGRLNNEPPVRPDLTDGQTDEEIRELVPEAKPSLMDRLKADKPEHEARQMIPPVPERER</sequence>
<proteinExistence type="predicted"/>
<comment type="caution">
    <text evidence="3">The sequence shown here is derived from an EMBL/GenBank/DDBJ whole genome shotgun (WGS) entry which is preliminary data.</text>
</comment>
<dbReference type="Pfam" id="PF14195">
    <property type="entry name" value="DUF4316"/>
    <property type="match status" value="1"/>
</dbReference>
<evidence type="ECO:0000313" key="3">
    <source>
        <dbReference type="EMBL" id="RGM47015.1"/>
    </source>
</evidence>
<evidence type="ECO:0000259" key="2">
    <source>
        <dbReference type="Pfam" id="PF14195"/>
    </source>
</evidence>
<name>A0A3E4WXM3_9FIRM</name>